<dbReference type="AlphaFoldDB" id="A0A939RZR0"/>
<dbReference type="Pfam" id="PF13489">
    <property type="entry name" value="Methyltransf_23"/>
    <property type="match status" value="1"/>
</dbReference>
<sequence>MVRSRTKVAERGMITKLKEISTAPLPCKICSAEAALFGVVDFAKHCNEARGRRLPLLGKPVYYHRCQGCGFLFTDAFDDWSEANFKTEIYNDDYIEVDPDYREARPTTCAKLVQDLFGASKAELRVLDYGGGGGLLSTTLRSSGFLDAQTFDPFVADFSRPPQGKFDIVTCFETLEHMPDPTAGIAAIVSSTKETGLVLFSTLLQPPDFEAHGVNWWYVGPRNGHVSIFSRAALVRAWQNHGYLTASFNDNLHMAFRSLPGFAQHLLKQA</sequence>
<evidence type="ECO:0000313" key="1">
    <source>
        <dbReference type="EMBL" id="MBO1864217.1"/>
    </source>
</evidence>
<dbReference type="GO" id="GO:0032259">
    <property type="term" value="P:methylation"/>
    <property type="evidence" value="ECO:0007669"/>
    <property type="project" value="UniProtKB-KW"/>
</dbReference>
<reference evidence="1" key="1">
    <citation type="submission" date="2021-03" db="EMBL/GenBank/DDBJ databases">
        <title>Whole Genome Sequence of Bradyrhizobium sp. Strain 144S4.</title>
        <authorList>
            <person name="Bromfield E.S.P."/>
            <person name="Cloutier S."/>
        </authorList>
    </citation>
    <scope>NUCLEOTIDE SEQUENCE [LARGE SCALE GENOMIC DNA]</scope>
    <source>
        <strain evidence="1">144S4</strain>
    </source>
</reference>
<protein>
    <submittedName>
        <fullName evidence="1">Class I SAM-dependent methyltransferase</fullName>
    </submittedName>
</protein>
<comment type="caution">
    <text evidence="1">The sequence shown here is derived from an EMBL/GenBank/DDBJ whole genome shotgun (WGS) entry which is preliminary data.</text>
</comment>
<gene>
    <name evidence="1" type="ORF">J4G43_25825</name>
</gene>
<proteinExistence type="predicted"/>
<organism evidence="1">
    <name type="scientific">Bradyrhizobium barranii subsp. barranii</name>
    <dbReference type="NCBI Taxonomy" id="2823807"/>
    <lineage>
        <taxon>Bacteria</taxon>
        <taxon>Pseudomonadati</taxon>
        <taxon>Pseudomonadota</taxon>
        <taxon>Alphaproteobacteria</taxon>
        <taxon>Hyphomicrobiales</taxon>
        <taxon>Nitrobacteraceae</taxon>
        <taxon>Bradyrhizobium</taxon>
        <taxon>Bradyrhizobium barranii</taxon>
    </lineage>
</organism>
<keyword evidence="1" id="KW-0489">Methyltransferase</keyword>
<name>A0A939RZR0_9BRAD</name>
<accession>A0A939RZR0</accession>
<dbReference type="SUPFAM" id="SSF53335">
    <property type="entry name" value="S-adenosyl-L-methionine-dependent methyltransferases"/>
    <property type="match status" value="1"/>
</dbReference>
<dbReference type="Gene3D" id="3.40.50.150">
    <property type="entry name" value="Vaccinia Virus protein VP39"/>
    <property type="match status" value="1"/>
</dbReference>
<dbReference type="InterPro" id="IPR029063">
    <property type="entry name" value="SAM-dependent_MTases_sf"/>
</dbReference>
<keyword evidence="1" id="KW-0808">Transferase</keyword>
<dbReference type="GO" id="GO:0008168">
    <property type="term" value="F:methyltransferase activity"/>
    <property type="evidence" value="ECO:0007669"/>
    <property type="project" value="UniProtKB-KW"/>
</dbReference>
<dbReference type="EMBL" id="JAGEMI010000001">
    <property type="protein sequence ID" value="MBO1864217.1"/>
    <property type="molecule type" value="Genomic_DNA"/>
</dbReference>